<dbReference type="RefSeq" id="WP_166655476.1">
    <property type="nucleotide sequence ID" value="NZ_SNYN01000014.1"/>
</dbReference>
<protein>
    <submittedName>
        <fullName evidence="2">Acyl carrier protein</fullName>
    </submittedName>
</protein>
<dbReference type="SUPFAM" id="SSF47336">
    <property type="entry name" value="ACP-like"/>
    <property type="match status" value="1"/>
</dbReference>
<evidence type="ECO:0000313" key="3">
    <source>
        <dbReference type="Proteomes" id="UP000295281"/>
    </source>
</evidence>
<reference evidence="2 3" key="1">
    <citation type="submission" date="2019-03" db="EMBL/GenBank/DDBJ databases">
        <title>Genomic Encyclopedia of Type Strains, Phase IV (KMG-IV): sequencing the most valuable type-strain genomes for metagenomic binning, comparative biology and taxonomic classification.</title>
        <authorList>
            <person name="Goeker M."/>
        </authorList>
    </citation>
    <scope>NUCLEOTIDE SEQUENCE [LARGE SCALE GENOMIC DNA]</scope>
    <source>
        <strain evidence="2 3">DSM 46770</strain>
    </source>
</reference>
<evidence type="ECO:0000313" key="2">
    <source>
        <dbReference type="EMBL" id="TDQ49989.1"/>
    </source>
</evidence>
<dbReference type="EMBL" id="SNYN01000014">
    <property type="protein sequence ID" value="TDQ49989.1"/>
    <property type="molecule type" value="Genomic_DNA"/>
</dbReference>
<dbReference type="PROSITE" id="PS50075">
    <property type="entry name" value="CARRIER"/>
    <property type="match status" value="1"/>
</dbReference>
<dbReference type="AlphaFoldDB" id="A0A4R6UVK6"/>
<dbReference type="Pfam" id="PF00550">
    <property type="entry name" value="PP-binding"/>
    <property type="match status" value="1"/>
</dbReference>
<dbReference type="InterPro" id="IPR036736">
    <property type="entry name" value="ACP-like_sf"/>
</dbReference>
<name>A0A4R6UVK6_9ACTN</name>
<comment type="caution">
    <text evidence="2">The sequence shown here is derived from an EMBL/GenBank/DDBJ whole genome shotgun (WGS) entry which is preliminary data.</text>
</comment>
<sequence>MSKTIETVAGILSAKFSVPEGEVKENAELGELLTDSLDLVEFSVVVSDQFGVFISGEEMAAVVTVGDVVELVDGKTGPA</sequence>
<evidence type="ECO:0000259" key="1">
    <source>
        <dbReference type="PROSITE" id="PS50075"/>
    </source>
</evidence>
<organism evidence="2 3">
    <name type="scientific">Actinorugispora endophytica</name>
    <dbReference type="NCBI Taxonomy" id="1605990"/>
    <lineage>
        <taxon>Bacteria</taxon>
        <taxon>Bacillati</taxon>
        <taxon>Actinomycetota</taxon>
        <taxon>Actinomycetes</taxon>
        <taxon>Streptosporangiales</taxon>
        <taxon>Nocardiopsidaceae</taxon>
        <taxon>Actinorugispora</taxon>
    </lineage>
</organism>
<accession>A0A4R6UVK6</accession>
<dbReference type="Proteomes" id="UP000295281">
    <property type="component" value="Unassembled WGS sequence"/>
</dbReference>
<gene>
    <name evidence="2" type="ORF">EV190_11433</name>
</gene>
<proteinExistence type="predicted"/>
<feature type="domain" description="Carrier" evidence="1">
    <location>
        <begin position="1"/>
        <end position="76"/>
    </location>
</feature>
<dbReference type="Gene3D" id="1.10.1200.10">
    <property type="entry name" value="ACP-like"/>
    <property type="match status" value="1"/>
</dbReference>
<dbReference type="InterPro" id="IPR009081">
    <property type="entry name" value="PP-bd_ACP"/>
</dbReference>
<keyword evidence="3" id="KW-1185">Reference proteome</keyword>